<gene>
    <name evidence="2" type="ORF">C7M71_004500</name>
</gene>
<dbReference type="EMBL" id="CP031264">
    <property type="protein sequence ID" value="AXI76826.1"/>
    <property type="molecule type" value="Genomic_DNA"/>
</dbReference>
<dbReference type="Proteomes" id="UP000249340">
    <property type="component" value="Chromosome"/>
</dbReference>
<organism evidence="2 3">
    <name type="scientific">Peterkaempfera bronchialis</name>
    <dbReference type="NCBI Taxonomy" id="2126346"/>
    <lineage>
        <taxon>Bacteria</taxon>
        <taxon>Bacillati</taxon>
        <taxon>Actinomycetota</taxon>
        <taxon>Actinomycetes</taxon>
        <taxon>Kitasatosporales</taxon>
        <taxon>Streptomycetaceae</taxon>
        <taxon>Peterkaempfera</taxon>
    </lineage>
</organism>
<reference evidence="3" key="1">
    <citation type="submission" date="2018-07" db="EMBL/GenBank/DDBJ databases">
        <title>Streptacidiphilus bronchialis DSM 106435 chromosome.</title>
        <authorList>
            <person name="Batra D."/>
            <person name="Gulvik C.A."/>
        </authorList>
    </citation>
    <scope>NUCLEOTIDE SEQUENCE [LARGE SCALE GENOMIC DNA]</scope>
    <source>
        <strain evidence="3">DSM 106435</strain>
    </source>
</reference>
<feature type="transmembrane region" description="Helical" evidence="1">
    <location>
        <begin position="451"/>
        <end position="475"/>
    </location>
</feature>
<evidence type="ECO:0000256" key="1">
    <source>
        <dbReference type="SAM" id="Phobius"/>
    </source>
</evidence>
<dbReference type="AlphaFoldDB" id="A0A345SSX1"/>
<protein>
    <recommendedName>
        <fullName evidence="4">Membrane-associated oxidoreductase</fullName>
    </recommendedName>
</protein>
<feature type="transmembrane region" description="Helical" evidence="1">
    <location>
        <begin position="392"/>
        <end position="412"/>
    </location>
</feature>
<proteinExistence type="predicted"/>
<dbReference type="RefSeq" id="WP_111493765.1">
    <property type="nucleotide sequence ID" value="NZ_CP031264.1"/>
</dbReference>
<sequence length="480" mass="51882">MGIIRTLEELAAIGRQRTVSDRSLSLHRDEIDTALLLDTVVADRIAFEQVSLEGPLTVRSCHIEELVIDHIEADALLVTNSRIGRLTVRNASLGCDITITDTSLVSLDLHSCGDVHLQRLRAEQSVRLTALRGSVRVNGSRVAAMALKSQVASGRLGRPRVEINGLHAAEHLSFDDLWLLGLVLHDLDTRELMLKRVRLDVPLRTTDLRCSDTLRVNGLVLPAGDSCIADSDIRGPVDVRDLEAQGDQGAAPARLSFRNSTLARLTAGSRAPSVIGLRGTSVTGALGLPTGRSRYDLDEDSSVGDLELTGQTFRNSDQVLSFLDRAFTEVTAAALETVRAALARRNRNREVDQLYYLTRQREAALLPRFRRYLVQGVVGGFLGWGVRARNPARVLLLGILLTAVCLHLAGPLHGTGQGFMSASAMVKALVLAVALWLNVGTGAPSQLTSPGWTALAVAFTAAGLLFTTLIVGMVIRKLVR</sequence>
<evidence type="ECO:0000313" key="2">
    <source>
        <dbReference type="EMBL" id="AXI76826.1"/>
    </source>
</evidence>
<accession>A0A345SSX1</accession>
<keyword evidence="1" id="KW-1133">Transmembrane helix</keyword>
<evidence type="ECO:0008006" key="4">
    <source>
        <dbReference type="Google" id="ProtNLM"/>
    </source>
</evidence>
<keyword evidence="1" id="KW-0812">Transmembrane</keyword>
<name>A0A345SSX1_9ACTN</name>
<feature type="transmembrane region" description="Helical" evidence="1">
    <location>
        <begin position="419"/>
        <end position="439"/>
    </location>
</feature>
<keyword evidence="3" id="KW-1185">Reference proteome</keyword>
<evidence type="ECO:0000313" key="3">
    <source>
        <dbReference type="Proteomes" id="UP000249340"/>
    </source>
</evidence>
<dbReference type="KEGG" id="stri:C7M71_004500"/>
<dbReference type="OrthoDB" id="3965301at2"/>
<keyword evidence="1" id="KW-0472">Membrane</keyword>